<keyword evidence="6 7" id="KW-0472">Membrane</keyword>
<dbReference type="Pfam" id="PF01694">
    <property type="entry name" value="Rhomboid"/>
    <property type="match status" value="1"/>
</dbReference>
<dbReference type="InterPro" id="IPR035952">
    <property type="entry name" value="Rhomboid-like_sf"/>
</dbReference>
<evidence type="ECO:0000256" key="7">
    <source>
        <dbReference type="SAM" id="Phobius"/>
    </source>
</evidence>
<dbReference type="PROSITE" id="PS00018">
    <property type="entry name" value="EF_HAND_1"/>
    <property type="match status" value="1"/>
</dbReference>
<feature type="transmembrane region" description="Helical" evidence="7">
    <location>
        <begin position="310"/>
        <end position="331"/>
    </location>
</feature>
<dbReference type="PANTHER" id="PTHR45840">
    <property type="entry name" value="RHOMBOID-RELATED PROTEIN"/>
    <property type="match status" value="1"/>
</dbReference>
<feature type="transmembrane region" description="Helical" evidence="7">
    <location>
        <begin position="109"/>
        <end position="132"/>
    </location>
</feature>
<organism evidence="9 10">
    <name type="scientific">Acrobeloides nanus</name>
    <dbReference type="NCBI Taxonomy" id="290746"/>
    <lineage>
        <taxon>Eukaryota</taxon>
        <taxon>Metazoa</taxon>
        <taxon>Ecdysozoa</taxon>
        <taxon>Nematoda</taxon>
        <taxon>Chromadorea</taxon>
        <taxon>Rhabditida</taxon>
        <taxon>Tylenchina</taxon>
        <taxon>Cephalobomorpha</taxon>
        <taxon>Cephaloboidea</taxon>
        <taxon>Cephalobidae</taxon>
        <taxon>Acrobeloides</taxon>
    </lineage>
</organism>
<keyword evidence="5 7" id="KW-1133">Transmembrane helix</keyword>
<evidence type="ECO:0000259" key="8">
    <source>
        <dbReference type="Pfam" id="PF01694"/>
    </source>
</evidence>
<evidence type="ECO:0000256" key="6">
    <source>
        <dbReference type="ARBA" id="ARBA00023136"/>
    </source>
</evidence>
<evidence type="ECO:0000256" key="5">
    <source>
        <dbReference type="ARBA" id="ARBA00022989"/>
    </source>
</evidence>
<feature type="domain" description="Peptidase S54 rhomboid" evidence="8">
    <location>
        <begin position="157"/>
        <end position="300"/>
    </location>
</feature>
<accession>A0A914CF39</accession>
<evidence type="ECO:0000256" key="3">
    <source>
        <dbReference type="ARBA" id="ARBA00022692"/>
    </source>
</evidence>
<comment type="similarity">
    <text evidence="2">Belongs to the peptidase S54 family.</text>
</comment>
<protein>
    <submittedName>
        <fullName evidence="10">Peptidase S54 rhomboid domain-containing protein</fullName>
    </submittedName>
</protein>
<keyword evidence="3 7" id="KW-0812">Transmembrane</keyword>
<dbReference type="InterPro" id="IPR011992">
    <property type="entry name" value="EF-hand-dom_pair"/>
</dbReference>
<sequence>MRKSKLDYMPLFTSVDTDGDGLISTGELYNFLRDPRSNALSQRQQASLNKVLEHLQTKHASDPRFLDFEEFECLLTSSKNESSRIKRFLVHLGDLITPRRRKVEVRNYLRAYTCCPPAFFLISITIAQIVVFSRTKGLEDSYWVSRLQFFGLKRWPELYRYVSYIFIHADLTHLISNLVIQLLCMPCEIVDHWRVWVIYITGAIWSAGFFYIFFPTGRLVGASGAIYAILATNIAEIIMNWAEMPWRKGRLTIYGGYILKDIIEILLNQFVWHIDNPIGTLIAHTGGFFNGLLLGLILVKNLEVVHYEVVIRTICIIAYFIILGALIGLNIM</sequence>
<keyword evidence="4" id="KW-0106">Calcium</keyword>
<dbReference type="SUPFAM" id="SSF47473">
    <property type="entry name" value="EF-hand"/>
    <property type="match status" value="1"/>
</dbReference>
<dbReference type="InterPro" id="IPR022764">
    <property type="entry name" value="Peptidase_S54_rhomboid_dom"/>
</dbReference>
<reference evidence="10" key="1">
    <citation type="submission" date="2022-11" db="UniProtKB">
        <authorList>
            <consortium name="WormBaseParasite"/>
        </authorList>
    </citation>
    <scope>IDENTIFICATION</scope>
</reference>
<feature type="transmembrane region" description="Helical" evidence="7">
    <location>
        <begin position="161"/>
        <end position="184"/>
    </location>
</feature>
<evidence type="ECO:0000256" key="2">
    <source>
        <dbReference type="ARBA" id="ARBA00009045"/>
    </source>
</evidence>
<feature type="transmembrane region" description="Helical" evidence="7">
    <location>
        <begin position="278"/>
        <end position="298"/>
    </location>
</feature>
<dbReference type="GO" id="GO:0016020">
    <property type="term" value="C:membrane"/>
    <property type="evidence" value="ECO:0007669"/>
    <property type="project" value="UniProtKB-SubCell"/>
</dbReference>
<dbReference type="WBParaSite" id="ACRNAN_Path_938.g3606.t1">
    <property type="protein sequence ID" value="ACRNAN_Path_938.g3606.t1"/>
    <property type="gene ID" value="ACRNAN_Path_938.g3606"/>
</dbReference>
<dbReference type="InterPro" id="IPR051739">
    <property type="entry name" value="Rhomboid_IM_Serine_Proteases"/>
</dbReference>
<evidence type="ECO:0000313" key="9">
    <source>
        <dbReference type="Proteomes" id="UP000887540"/>
    </source>
</evidence>
<keyword evidence="9" id="KW-1185">Reference proteome</keyword>
<name>A0A914CF39_9BILA</name>
<dbReference type="GO" id="GO:0004252">
    <property type="term" value="F:serine-type endopeptidase activity"/>
    <property type="evidence" value="ECO:0007669"/>
    <property type="project" value="InterPro"/>
</dbReference>
<dbReference type="PANTHER" id="PTHR45840:SF2">
    <property type="entry name" value="PROTEIN RHOMBOID-RELATED"/>
    <property type="match status" value="1"/>
</dbReference>
<proteinExistence type="inferred from homology"/>
<feature type="transmembrane region" description="Helical" evidence="7">
    <location>
        <begin position="196"/>
        <end position="214"/>
    </location>
</feature>
<feature type="transmembrane region" description="Helical" evidence="7">
    <location>
        <begin position="220"/>
        <end position="239"/>
    </location>
</feature>
<dbReference type="InterPro" id="IPR018247">
    <property type="entry name" value="EF_Hand_1_Ca_BS"/>
</dbReference>
<dbReference type="Gene3D" id="1.10.238.10">
    <property type="entry name" value="EF-hand"/>
    <property type="match status" value="1"/>
</dbReference>
<evidence type="ECO:0000256" key="4">
    <source>
        <dbReference type="ARBA" id="ARBA00022837"/>
    </source>
</evidence>
<evidence type="ECO:0000256" key="1">
    <source>
        <dbReference type="ARBA" id="ARBA00004141"/>
    </source>
</evidence>
<dbReference type="Proteomes" id="UP000887540">
    <property type="component" value="Unplaced"/>
</dbReference>
<comment type="subcellular location">
    <subcellularLocation>
        <location evidence="1">Membrane</location>
        <topology evidence="1">Multi-pass membrane protein</topology>
    </subcellularLocation>
</comment>
<dbReference type="SUPFAM" id="SSF144091">
    <property type="entry name" value="Rhomboid-like"/>
    <property type="match status" value="1"/>
</dbReference>
<dbReference type="AlphaFoldDB" id="A0A914CF39"/>
<dbReference type="Gene3D" id="1.20.1540.10">
    <property type="entry name" value="Rhomboid-like"/>
    <property type="match status" value="1"/>
</dbReference>
<evidence type="ECO:0000313" key="10">
    <source>
        <dbReference type="WBParaSite" id="ACRNAN_Path_938.g3606.t1"/>
    </source>
</evidence>